<name>A0A916UPP3_9HYPH</name>
<reference evidence="2" key="1">
    <citation type="journal article" date="2014" name="Int. J. Syst. Evol. Microbiol.">
        <title>Complete genome sequence of Corynebacterium casei LMG S-19264T (=DSM 44701T), isolated from a smear-ripened cheese.</title>
        <authorList>
            <consortium name="US DOE Joint Genome Institute (JGI-PGF)"/>
            <person name="Walter F."/>
            <person name="Albersmeier A."/>
            <person name="Kalinowski J."/>
            <person name="Ruckert C."/>
        </authorList>
    </citation>
    <scope>NUCLEOTIDE SEQUENCE</scope>
    <source>
        <strain evidence="2">CGMCC 1.12919</strain>
    </source>
</reference>
<proteinExistence type="predicted"/>
<evidence type="ECO:0008006" key="4">
    <source>
        <dbReference type="Google" id="ProtNLM"/>
    </source>
</evidence>
<comment type="caution">
    <text evidence="2">The sequence shown here is derived from an EMBL/GenBank/DDBJ whole genome shotgun (WGS) entry which is preliminary data.</text>
</comment>
<keyword evidence="3" id="KW-1185">Reference proteome</keyword>
<sequence length="205" mass="21440">MPATEDDTGEYTYEEREAVAIFDDERSLNSAVDELVQSGLTQADMSLLGHADRLAGKTSVELADSADAPRADFISRESRTEGLAALTAAPALLAGLGVAAVVGTGGAALIPTIAASFGSMAAGGGLGLVLARVFGRRHANRIQDAILRGGLVLWVHAPDPAKDTLILGILTKHGGRDIHTHVVTRSWGIDDVPLHDFQPDPMLKS</sequence>
<accession>A0A916UPP3</accession>
<keyword evidence="1" id="KW-0812">Transmembrane</keyword>
<protein>
    <recommendedName>
        <fullName evidence="4">DUF1269 domain-containing protein</fullName>
    </recommendedName>
</protein>
<reference evidence="2" key="2">
    <citation type="submission" date="2020-09" db="EMBL/GenBank/DDBJ databases">
        <authorList>
            <person name="Sun Q."/>
            <person name="Zhou Y."/>
        </authorList>
    </citation>
    <scope>NUCLEOTIDE SEQUENCE</scope>
    <source>
        <strain evidence="2">CGMCC 1.12919</strain>
    </source>
</reference>
<evidence type="ECO:0000256" key="1">
    <source>
        <dbReference type="SAM" id="Phobius"/>
    </source>
</evidence>
<dbReference type="AlphaFoldDB" id="A0A916UPP3"/>
<dbReference type="Proteomes" id="UP000637002">
    <property type="component" value="Unassembled WGS sequence"/>
</dbReference>
<feature type="transmembrane region" description="Helical" evidence="1">
    <location>
        <begin position="83"/>
        <end position="102"/>
    </location>
</feature>
<keyword evidence="1" id="KW-1133">Transmembrane helix</keyword>
<feature type="transmembrane region" description="Helical" evidence="1">
    <location>
        <begin position="108"/>
        <end position="131"/>
    </location>
</feature>
<organism evidence="2 3">
    <name type="scientific">Chelatococcus reniformis</name>
    <dbReference type="NCBI Taxonomy" id="1494448"/>
    <lineage>
        <taxon>Bacteria</taxon>
        <taxon>Pseudomonadati</taxon>
        <taxon>Pseudomonadota</taxon>
        <taxon>Alphaproteobacteria</taxon>
        <taxon>Hyphomicrobiales</taxon>
        <taxon>Chelatococcaceae</taxon>
        <taxon>Chelatococcus</taxon>
    </lineage>
</organism>
<gene>
    <name evidence="2" type="ORF">GCM10010994_45180</name>
</gene>
<dbReference type="RefSeq" id="WP_188611421.1">
    <property type="nucleotide sequence ID" value="NZ_BMGG01000008.1"/>
</dbReference>
<evidence type="ECO:0000313" key="2">
    <source>
        <dbReference type="EMBL" id="GGC82228.1"/>
    </source>
</evidence>
<dbReference type="EMBL" id="BMGG01000008">
    <property type="protein sequence ID" value="GGC82228.1"/>
    <property type="molecule type" value="Genomic_DNA"/>
</dbReference>
<evidence type="ECO:0000313" key="3">
    <source>
        <dbReference type="Proteomes" id="UP000637002"/>
    </source>
</evidence>
<keyword evidence="1" id="KW-0472">Membrane</keyword>